<dbReference type="GeneTree" id="ENSGT00390000006452"/>
<evidence type="ECO:0000256" key="8">
    <source>
        <dbReference type="ARBA" id="ARBA00023157"/>
    </source>
</evidence>
<dbReference type="Proteomes" id="UP000694569">
    <property type="component" value="Unplaced"/>
</dbReference>
<evidence type="ECO:0000256" key="3">
    <source>
        <dbReference type="ARBA" id="ARBA00022692"/>
    </source>
</evidence>
<proteinExistence type="inferred from homology"/>
<sequence length="485" mass="55368">MARLSYMRIKYLFLSWLAVFIGSWVIYVRYNSYTELCRGHDCKATICDKYRKGIIDGSACEGLCAKETLYFGKCLSRKPNNQLYLGIWGNLEGVIKCQMEDALRLDFGAELEPRKEIVLFDKPTRGTTVQKFKEMVYSLVKTKLGDQGNLQELVNLLLNAADANKDGHVSLPEAKSAWALLQLNEFLLMVILQDKEHTPKLLGFCGDLYITERVPYTYLYGISLPWIIEVFLPVGLRKRMDQWFTPSWPRKAKIVIGLLEFVEDVFHGPYGNFLMCDVSANNFGYNNKYDLKVVDMRKIVPEMSLKDLVKDRPCETDADCVYGADCRTLCEQTTKRCTADITQPNLAKVCFLVKDYLLRGTPSEIREELEKQLYSCIALKAATKHMEMEHSLILNNLKALLWKKISHTNDSISFTKNSNTLYVLELQGISTEHHRLQKSIVFLVHVLSSGFLQCCEIASYTSIGVVENFSQKKTKKKHTTGLAVV</sequence>
<dbReference type="InterPro" id="IPR022049">
    <property type="entry name" value="FAM69_kinase_dom"/>
</dbReference>
<evidence type="ECO:0000313" key="11">
    <source>
        <dbReference type="Ensembl" id="ENSLLEP00000042414.1"/>
    </source>
</evidence>
<accession>A0A8C5QTB9</accession>
<evidence type="ECO:0000256" key="6">
    <source>
        <dbReference type="ARBA" id="ARBA00022989"/>
    </source>
</evidence>
<evidence type="ECO:0000256" key="1">
    <source>
        <dbReference type="ARBA" id="ARBA00004648"/>
    </source>
</evidence>
<dbReference type="AlphaFoldDB" id="A0A8C5QTB9"/>
<evidence type="ECO:0000256" key="2">
    <source>
        <dbReference type="ARBA" id="ARBA00006338"/>
    </source>
</evidence>
<evidence type="ECO:0000256" key="7">
    <source>
        <dbReference type="ARBA" id="ARBA00023136"/>
    </source>
</evidence>
<dbReference type="PANTHER" id="PTHR21093">
    <property type="entry name" value="DIVERGENT PROTEIN KINASE DOMAIN 1C-RELATED"/>
    <property type="match status" value="1"/>
</dbReference>
<dbReference type="PANTHER" id="PTHR21093:SF4">
    <property type="entry name" value="DIVERGENT PROTEIN KINASE DOMAIN 1A"/>
    <property type="match status" value="1"/>
</dbReference>
<name>A0A8C5QTB9_9ANUR</name>
<keyword evidence="6 9" id="KW-1133">Transmembrane helix</keyword>
<keyword evidence="7 9" id="KW-0472">Membrane</keyword>
<keyword evidence="5" id="KW-0735">Signal-anchor</keyword>
<evidence type="ECO:0000313" key="12">
    <source>
        <dbReference type="Proteomes" id="UP000694569"/>
    </source>
</evidence>
<dbReference type="Pfam" id="PF14875">
    <property type="entry name" value="PIP49_N"/>
    <property type="match status" value="1"/>
</dbReference>
<evidence type="ECO:0000256" key="9">
    <source>
        <dbReference type="SAM" id="Phobius"/>
    </source>
</evidence>
<comment type="subcellular location">
    <subcellularLocation>
        <location evidence="1">Endoplasmic reticulum membrane</location>
        <topology evidence="1">Single-pass type II membrane protein</topology>
    </subcellularLocation>
</comment>
<dbReference type="InterPro" id="IPR029244">
    <property type="entry name" value="FAM69_N"/>
</dbReference>
<comment type="similarity">
    <text evidence="2">Belongs to the DIPK family.</text>
</comment>
<keyword evidence="3 9" id="KW-0812">Transmembrane</keyword>
<evidence type="ECO:0000256" key="5">
    <source>
        <dbReference type="ARBA" id="ARBA00022968"/>
    </source>
</evidence>
<feature type="domain" description="FAM69 N-terminal" evidence="10">
    <location>
        <begin position="2"/>
        <end position="160"/>
    </location>
</feature>
<reference evidence="11" key="1">
    <citation type="submission" date="2025-05" db="UniProtKB">
        <authorList>
            <consortium name="Ensembl"/>
        </authorList>
    </citation>
    <scope>IDENTIFICATION</scope>
</reference>
<organism evidence="11 12">
    <name type="scientific">Leptobrachium leishanense</name>
    <name type="common">Leishan spiny toad</name>
    <dbReference type="NCBI Taxonomy" id="445787"/>
    <lineage>
        <taxon>Eukaryota</taxon>
        <taxon>Metazoa</taxon>
        <taxon>Chordata</taxon>
        <taxon>Craniata</taxon>
        <taxon>Vertebrata</taxon>
        <taxon>Euteleostomi</taxon>
        <taxon>Amphibia</taxon>
        <taxon>Batrachia</taxon>
        <taxon>Anura</taxon>
        <taxon>Pelobatoidea</taxon>
        <taxon>Megophryidae</taxon>
        <taxon>Leptobrachium</taxon>
    </lineage>
</organism>
<dbReference type="OrthoDB" id="8860232at2759"/>
<dbReference type="Ensembl" id="ENSLLET00000044175.1">
    <property type="protein sequence ID" value="ENSLLEP00000042476.1"/>
    <property type="gene ID" value="ENSLLEG00000026944.1"/>
</dbReference>
<dbReference type="Pfam" id="PF12260">
    <property type="entry name" value="PIP49_C"/>
    <property type="match status" value="1"/>
</dbReference>
<keyword evidence="12" id="KW-1185">Reference proteome</keyword>
<keyword evidence="8" id="KW-1015">Disulfide bond</keyword>
<gene>
    <name evidence="11" type="primary">DIPK1A</name>
</gene>
<feature type="transmembrane region" description="Helical" evidence="9">
    <location>
        <begin position="12"/>
        <end position="30"/>
    </location>
</feature>
<dbReference type="SMART" id="SM01299">
    <property type="entry name" value="PIP49_N"/>
    <property type="match status" value="1"/>
</dbReference>
<dbReference type="GO" id="GO:0005789">
    <property type="term" value="C:endoplasmic reticulum membrane"/>
    <property type="evidence" value="ECO:0007669"/>
    <property type="project" value="UniProtKB-SubCell"/>
</dbReference>
<dbReference type="Ensembl" id="ENSLLET00000044108.1">
    <property type="protein sequence ID" value="ENSLLEP00000042414.1"/>
    <property type="gene ID" value="ENSLLEG00000026944.1"/>
</dbReference>
<evidence type="ECO:0000259" key="10">
    <source>
        <dbReference type="SMART" id="SM01299"/>
    </source>
</evidence>
<evidence type="ECO:0000256" key="4">
    <source>
        <dbReference type="ARBA" id="ARBA00022824"/>
    </source>
</evidence>
<protein>
    <submittedName>
        <fullName evidence="11">Divergent protein kinase domain 1A</fullName>
    </submittedName>
</protein>
<keyword evidence="4" id="KW-0256">Endoplasmic reticulum</keyword>